<comment type="caution">
    <text evidence="1">The sequence shown here is derived from an EMBL/GenBank/DDBJ whole genome shotgun (WGS) entry which is preliminary data.</text>
</comment>
<reference evidence="1" key="1">
    <citation type="submission" date="2021-03" db="EMBL/GenBank/DDBJ databases">
        <authorList>
            <person name="Bekaert M."/>
        </authorList>
    </citation>
    <scope>NUCLEOTIDE SEQUENCE</scope>
</reference>
<proteinExistence type="predicted"/>
<dbReference type="EMBL" id="CAJPWZ010001484">
    <property type="protein sequence ID" value="CAG2216532.1"/>
    <property type="molecule type" value="Genomic_DNA"/>
</dbReference>
<dbReference type="Proteomes" id="UP000683360">
    <property type="component" value="Unassembled WGS sequence"/>
</dbReference>
<dbReference type="AlphaFoldDB" id="A0A8S3SBI4"/>
<organism evidence="1 2">
    <name type="scientific">Mytilus edulis</name>
    <name type="common">Blue mussel</name>
    <dbReference type="NCBI Taxonomy" id="6550"/>
    <lineage>
        <taxon>Eukaryota</taxon>
        <taxon>Metazoa</taxon>
        <taxon>Spiralia</taxon>
        <taxon>Lophotrochozoa</taxon>
        <taxon>Mollusca</taxon>
        <taxon>Bivalvia</taxon>
        <taxon>Autobranchia</taxon>
        <taxon>Pteriomorphia</taxon>
        <taxon>Mytilida</taxon>
        <taxon>Mytiloidea</taxon>
        <taxon>Mytilidae</taxon>
        <taxon>Mytilinae</taxon>
        <taxon>Mytilus</taxon>
    </lineage>
</organism>
<dbReference type="OrthoDB" id="5989055at2759"/>
<name>A0A8S3SBI4_MYTED</name>
<evidence type="ECO:0000313" key="2">
    <source>
        <dbReference type="Proteomes" id="UP000683360"/>
    </source>
</evidence>
<evidence type="ECO:0000313" key="1">
    <source>
        <dbReference type="EMBL" id="CAG2216532.1"/>
    </source>
</evidence>
<gene>
    <name evidence="1" type="ORF">MEDL_30271</name>
</gene>
<accession>A0A8S3SBI4</accession>
<dbReference type="PANTHER" id="PTHR46704">
    <property type="entry name" value="CXC DOMAIN-CONTAINING PROTEIN-RELATED"/>
    <property type="match status" value="1"/>
</dbReference>
<dbReference type="PANTHER" id="PTHR46704:SF9">
    <property type="entry name" value="BHLH DOMAIN-CONTAINING PROTEIN"/>
    <property type="match status" value="1"/>
</dbReference>
<protein>
    <submittedName>
        <fullName evidence="1">Uncharacterized protein</fullName>
    </submittedName>
</protein>
<sequence length="182" mass="20492">MDDTTDYLTNTLSFYKPPLRITPFDQIKTRVYGKGNTVSDILVYSRILSRNIIDFPVHYQGTGQTVPFWTVFNCLLSEKSSNVALVTYPPLIDAKPTDMSTVFTAMKKCLDMSNEAGQAYAIQSFDQQLCAIVQQVKWSIPDIFESHILRLGSFHTLSCIITSLGKLWANGGLRYLLVEFGC</sequence>
<keyword evidence="2" id="KW-1185">Reference proteome</keyword>